<evidence type="ECO:0000313" key="4">
    <source>
        <dbReference type="Proteomes" id="UP000186391"/>
    </source>
</evidence>
<name>A0A1U7GWL8_9CYAN</name>
<accession>A0A1U7GWL8</accession>
<keyword evidence="4" id="KW-1185">Reference proteome</keyword>
<comment type="caution">
    <text evidence="3">The sequence shown here is derived from an EMBL/GenBank/DDBJ whole genome shotgun (WGS) entry which is preliminary data.</text>
</comment>
<evidence type="ECO:0000256" key="1">
    <source>
        <dbReference type="SAM" id="Phobius"/>
    </source>
</evidence>
<sequence>MKQLLCQLLNWKKHIQWIMSKSEGLRISTFCLLLMVSAFFATPAFATGVYEMPNFTPNTWVVDQAEVLSRVNEGKISSALEDLAKKTGNEVRFVTVRRLDYGETPESFTKALFEKWFPTTEAQANQTLLMIDTVTNGAAIISGDRVKSLLTDEIAKSVADETLMAPLRDGDKYNQAFLDASDRLVAVLSGEPDPGPPQIVEKVQVEGTFGKTEAADKGNAIAWVVGLLIAATVIPMATYYIYLAVQPSSSDGNG</sequence>
<dbReference type="Pfam" id="PF04536">
    <property type="entry name" value="TPM_phosphatase"/>
    <property type="match status" value="1"/>
</dbReference>
<proteinExistence type="predicted"/>
<dbReference type="RefSeq" id="WP_062245310.1">
    <property type="nucleotide sequence ID" value="NZ_MRCA01000010.1"/>
</dbReference>
<feature type="domain" description="TPM" evidence="2">
    <location>
        <begin position="61"/>
        <end position="186"/>
    </location>
</feature>
<dbReference type="OrthoDB" id="458740at2"/>
<feature type="transmembrane region" description="Helical" evidence="1">
    <location>
        <begin position="220"/>
        <end position="242"/>
    </location>
</feature>
<gene>
    <name evidence="3" type="ORF">NIES592_17430</name>
</gene>
<dbReference type="Proteomes" id="UP000186391">
    <property type="component" value="Unassembled WGS sequence"/>
</dbReference>
<dbReference type="InterPro" id="IPR007621">
    <property type="entry name" value="TPM_dom"/>
</dbReference>
<dbReference type="PANTHER" id="PTHR30373:SF2">
    <property type="entry name" value="UPF0603 PROTEIN YGCG"/>
    <property type="match status" value="1"/>
</dbReference>
<keyword evidence="1" id="KW-0472">Membrane</keyword>
<dbReference type="EMBL" id="MRCA01000010">
    <property type="protein sequence ID" value="OKH12623.1"/>
    <property type="molecule type" value="Genomic_DNA"/>
</dbReference>
<dbReference type="AlphaFoldDB" id="A0A1U7GWL8"/>
<organism evidence="3 4">
    <name type="scientific">Fischerella major NIES-592</name>
    <dbReference type="NCBI Taxonomy" id="210994"/>
    <lineage>
        <taxon>Bacteria</taxon>
        <taxon>Bacillati</taxon>
        <taxon>Cyanobacteriota</taxon>
        <taxon>Cyanophyceae</taxon>
        <taxon>Nostocales</taxon>
        <taxon>Hapalosiphonaceae</taxon>
        <taxon>Fischerella</taxon>
    </lineage>
</organism>
<evidence type="ECO:0000313" key="3">
    <source>
        <dbReference type="EMBL" id="OKH12623.1"/>
    </source>
</evidence>
<dbReference type="Gene3D" id="3.10.310.50">
    <property type="match status" value="1"/>
</dbReference>
<dbReference type="PANTHER" id="PTHR30373">
    <property type="entry name" value="UPF0603 PROTEIN YGCG"/>
    <property type="match status" value="1"/>
</dbReference>
<reference evidence="3 4" key="1">
    <citation type="submission" date="2016-11" db="EMBL/GenBank/DDBJ databases">
        <title>Draft Genome Sequences of Nine Cyanobacterial Strains from Diverse Habitats.</title>
        <authorList>
            <person name="Zhu T."/>
            <person name="Hou S."/>
            <person name="Lu X."/>
            <person name="Hess W.R."/>
        </authorList>
    </citation>
    <scope>NUCLEOTIDE SEQUENCE [LARGE SCALE GENOMIC DNA]</scope>
    <source>
        <strain evidence="3 4">NIES-592</strain>
    </source>
</reference>
<dbReference type="NCBIfam" id="NF047379">
    <property type="entry name" value="photo_II_Psb32"/>
    <property type="match status" value="1"/>
</dbReference>
<keyword evidence="1" id="KW-1133">Transmembrane helix</keyword>
<evidence type="ECO:0000259" key="2">
    <source>
        <dbReference type="Pfam" id="PF04536"/>
    </source>
</evidence>
<protein>
    <submittedName>
        <fullName evidence="3">Beta-propeller domain-containing protein, methanol dehydrogenase</fullName>
    </submittedName>
</protein>
<keyword evidence="1" id="KW-0812">Transmembrane</keyword>